<feature type="domain" description="Flagellar protein FlgJ N-terminal" evidence="2">
    <location>
        <begin position="57"/>
        <end position="95"/>
    </location>
</feature>
<dbReference type="Proteomes" id="UP000186098">
    <property type="component" value="Unassembled WGS sequence"/>
</dbReference>
<gene>
    <name evidence="3" type="ORF">SAMN05421795_106186</name>
</gene>
<accession>A0A1N7MC66</accession>
<evidence type="ECO:0000259" key="2">
    <source>
        <dbReference type="Pfam" id="PF10135"/>
    </source>
</evidence>
<dbReference type="AlphaFoldDB" id="A0A1N7MC66"/>
<name>A0A1N7MC66_9RHOB</name>
<dbReference type="OrthoDB" id="7690273at2"/>
<evidence type="ECO:0000313" key="4">
    <source>
        <dbReference type="Proteomes" id="UP000186098"/>
    </source>
</evidence>
<protein>
    <submittedName>
        <fullName evidence="3">Rod binding protein</fullName>
    </submittedName>
</protein>
<dbReference type="STRING" id="407234.SAMN05421795_106186"/>
<evidence type="ECO:0000313" key="3">
    <source>
        <dbReference type="EMBL" id="SIS83571.1"/>
    </source>
</evidence>
<sequence>MADPITLAPSTAPPAGSLAQAGAKTSDKMEALRKAAVELEASFLSEMLKEAGFGEAREAFGGGIGEEQFSSFLRNEHAHAMAKAGGIGLAESLFQAMVKRMEDV</sequence>
<feature type="region of interest" description="Disordered" evidence="1">
    <location>
        <begin position="1"/>
        <end position="23"/>
    </location>
</feature>
<dbReference type="Pfam" id="PF10135">
    <property type="entry name" value="Rod-binding"/>
    <property type="match status" value="1"/>
</dbReference>
<evidence type="ECO:0000256" key="1">
    <source>
        <dbReference type="SAM" id="MobiDB-lite"/>
    </source>
</evidence>
<proteinExistence type="predicted"/>
<dbReference type="RefSeq" id="WP_076366626.1">
    <property type="nucleotide sequence ID" value="NZ_FTOM01000006.1"/>
</dbReference>
<keyword evidence="4" id="KW-1185">Reference proteome</keyword>
<reference evidence="4" key="1">
    <citation type="submission" date="2017-01" db="EMBL/GenBank/DDBJ databases">
        <authorList>
            <person name="Varghese N."/>
            <person name="Submissions S."/>
        </authorList>
    </citation>
    <scope>NUCLEOTIDE SEQUENCE [LARGE SCALE GENOMIC DNA]</scope>
    <source>
        <strain evidence="4">DSM 18714</strain>
    </source>
</reference>
<dbReference type="InterPro" id="IPR019301">
    <property type="entry name" value="Flagellar_prot_FlgJ_N"/>
</dbReference>
<dbReference type="EMBL" id="FTOM01000006">
    <property type="protein sequence ID" value="SIS83571.1"/>
    <property type="molecule type" value="Genomic_DNA"/>
</dbReference>
<organism evidence="3 4">
    <name type="scientific">Phaeovulum vinaykumarii</name>
    <dbReference type="NCBI Taxonomy" id="407234"/>
    <lineage>
        <taxon>Bacteria</taxon>
        <taxon>Pseudomonadati</taxon>
        <taxon>Pseudomonadota</taxon>
        <taxon>Alphaproteobacteria</taxon>
        <taxon>Rhodobacterales</taxon>
        <taxon>Paracoccaceae</taxon>
        <taxon>Phaeovulum</taxon>
    </lineage>
</organism>